<comment type="caution">
    <text evidence="3">The sequence shown here is derived from an EMBL/GenBank/DDBJ whole genome shotgun (WGS) entry which is preliminary data.</text>
</comment>
<proteinExistence type="predicted"/>
<dbReference type="RefSeq" id="WP_373655333.1">
    <property type="nucleotide sequence ID" value="NZ_JBGUAW010000004.1"/>
</dbReference>
<dbReference type="Pfam" id="PF00534">
    <property type="entry name" value="Glycos_transf_1"/>
    <property type="match status" value="1"/>
</dbReference>
<dbReference type="SUPFAM" id="SSF53756">
    <property type="entry name" value="UDP-Glycosyltransferase/glycogen phosphorylase"/>
    <property type="match status" value="1"/>
</dbReference>
<dbReference type="PANTHER" id="PTHR12526">
    <property type="entry name" value="GLYCOSYLTRANSFERASE"/>
    <property type="match status" value="1"/>
</dbReference>
<evidence type="ECO:0000313" key="4">
    <source>
        <dbReference type="Proteomes" id="UP001575181"/>
    </source>
</evidence>
<keyword evidence="3" id="KW-0328">Glycosyltransferase</keyword>
<dbReference type="GO" id="GO:0016757">
    <property type="term" value="F:glycosyltransferase activity"/>
    <property type="evidence" value="ECO:0007669"/>
    <property type="project" value="UniProtKB-KW"/>
</dbReference>
<dbReference type="InterPro" id="IPR001296">
    <property type="entry name" value="Glyco_trans_1"/>
</dbReference>
<protein>
    <submittedName>
        <fullName evidence="3">Glycosyltransferase</fullName>
        <ecNumber evidence="3">2.4.-.-</ecNumber>
    </submittedName>
</protein>
<feature type="domain" description="Glycosyl transferase family 1" evidence="1">
    <location>
        <begin position="195"/>
        <end position="351"/>
    </location>
</feature>
<dbReference type="InterPro" id="IPR028098">
    <property type="entry name" value="Glyco_trans_4-like_N"/>
</dbReference>
<evidence type="ECO:0000259" key="1">
    <source>
        <dbReference type="Pfam" id="PF00534"/>
    </source>
</evidence>
<feature type="domain" description="Glycosyltransferase subfamily 4-like N-terminal" evidence="2">
    <location>
        <begin position="17"/>
        <end position="178"/>
    </location>
</feature>
<accession>A0ABV4TWU0</accession>
<gene>
    <name evidence="3" type="ORF">ACERLL_06875</name>
</gene>
<name>A0ABV4TWU0_9GAMM</name>
<keyword evidence="3" id="KW-0808">Transferase</keyword>
<keyword evidence="4" id="KW-1185">Reference proteome</keyword>
<dbReference type="CDD" id="cd03811">
    <property type="entry name" value="GT4_GT28_WabH-like"/>
    <property type="match status" value="1"/>
</dbReference>
<organism evidence="3 4">
    <name type="scientific">Thiohalorhabdus methylotrophus</name>
    <dbReference type="NCBI Taxonomy" id="3242694"/>
    <lineage>
        <taxon>Bacteria</taxon>
        <taxon>Pseudomonadati</taxon>
        <taxon>Pseudomonadota</taxon>
        <taxon>Gammaproteobacteria</taxon>
        <taxon>Thiohalorhabdales</taxon>
        <taxon>Thiohalorhabdaceae</taxon>
        <taxon>Thiohalorhabdus</taxon>
    </lineage>
</organism>
<evidence type="ECO:0000259" key="2">
    <source>
        <dbReference type="Pfam" id="PF13439"/>
    </source>
</evidence>
<dbReference type="EMBL" id="JBGUAW010000004">
    <property type="protein sequence ID" value="MFA9460550.1"/>
    <property type="molecule type" value="Genomic_DNA"/>
</dbReference>
<dbReference type="Pfam" id="PF13439">
    <property type="entry name" value="Glyco_transf_4"/>
    <property type="match status" value="1"/>
</dbReference>
<dbReference type="Proteomes" id="UP001575181">
    <property type="component" value="Unassembled WGS sequence"/>
</dbReference>
<sequence>MADDTRIAFLFATSGHSGVDRLLRNLVPAIARRGYSVDVLRVRGHGPQLDDGPNGVRVVDLGGRHAWTAFPGLVRYLRREAPSVLVSGKDRINRTAFLARKVARVPVRQIFRFGTTASTALSGRPLKERILQRWSFRHLYPLVDRVLVPSRGVAADLHEAFGVPAEKVRVVPTPVIPEEFFRQAPPRPEHPWFQPGAPPVVLGVGELSVRKDFQTLVRAFARLRRRVECRLVLVGKGRQREVLSTLAEELGVAEDVAFLGFQSNPYAFMAYSHVLALTSRWEGLGFVLIEAMALGTPVVSTDCPSGPRETLGEGRYGPLVEVGDWQGLAEALRGTLQDPLPAEQLQEAVREFEIEAATSRYLEEMGLDPFP</sequence>
<reference evidence="3 4" key="1">
    <citation type="submission" date="2024-08" db="EMBL/GenBank/DDBJ databases">
        <title>Whole-genome sequencing of halo(alkali)philic microorganisms from hypersaline lakes.</title>
        <authorList>
            <person name="Sorokin D.Y."/>
            <person name="Merkel A.Y."/>
            <person name="Messina E."/>
            <person name="Yakimov M."/>
        </authorList>
    </citation>
    <scope>NUCLEOTIDE SEQUENCE [LARGE SCALE GENOMIC DNA]</scope>
    <source>
        <strain evidence="3 4">Cl-TMA</strain>
    </source>
</reference>
<evidence type="ECO:0000313" key="3">
    <source>
        <dbReference type="EMBL" id="MFA9460550.1"/>
    </source>
</evidence>
<dbReference type="Gene3D" id="3.40.50.2000">
    <property type="entry name" value="Glycogen Phosphorylase B"/>
    <property type="match status" value="2"/>
</dbReference>
<dbReference type="EC" id="2.4.-.-" evidence="3"/>